<dbReference type="Gene3D" id="3.40.190.10">
    <property type="entry name" value="Periplasmic binding protein-like II"/>
    <property type="match status" value="2"/>
</dbReference>
<evidence type="ECO:0000256" key="2">
    <source>
        <dbReference type="ARBA" id="ARBA00010742"/>
    </source>
</evidence>
<dbReference type="SMART" id="SM00062">
    <property type="entry name" value="PBPb"/>
    <property type="match status" value="1"/>
</dbReference>
<dbReference type="SUPFAM" id="SSF53850">
    <property type="entry name" value="Periplasmic binding protein-like II"/>
    <property type="match status" value="1"/>
</dbReference>
<gene>
    <name evidence="6" type="ORF">GCM10010937_11370</name>
</gene>
<dbReference type="Pfam" id="PF09084">
    <property type="entry name" value="NMT1"/>
    <property type="match status" value="1"/>
</dbReference>
<evidence type="ECO:0000313" key="7">
    <source>
        <dbReference type="Proteomes" id="UP001156613"/>
    </source>
</evidence>
<accession>A0ABQ5WGY4</accession>
<reference evidence="7" key="1">
    <citation type="journal article" date="2019" name="Int. J. Syst. Evol. Microbiol.">
        <title>The Global Catalogue of Microorganisms (GCM) 10K type strain sequencing project: providing services to taxonomists for standard genome sequencing and annotation.</title>
        <authorList>
            <consortium name="The Broad Institute Genomics Platform"/>
            <consortium name="The Broad Institute Genome Sequencing Center for Infectious Disease"/>
            <person name="Wu L."/>
            <person name="Ma J."/>
        </authorList>
    </citation>
    <scope>NUCLEOTIDE SEQUENCE [LARGE SCALE GENOMIC DNA]</scope>
    <source>
        <strain evidence="7">NBRC 3271</strain>
    </source>
</reference>
<sequence>MAKLPGAGEFMILTRRRSLMLGLTGLSLAAVNWHGISGAYAAEPLRIGDQKGGARSLLKAAGIGDNASSPLQWSLFAGAPMLIQALTAKAIDAGVIGDAPLVFAQSGSDEIRAIAGVQTDGTTTAVVVQPDSTVRSVADLKGKRIATLKGQTGHYLVLAALKAAGLQATDVRFVFIPPVAAKLALQTGAVDAWATWGPYISDAKVSNGAREIVNGGQLMSGLSYVVATREALEKNREGLVSYVQQLKAGHQWMQTHADDYAKVWAEEVGLSLPVAKDVVRSMRGTIISLTPDIVAKQQQVSDFMTETGMISGRLNAQAVMDGSFTF</sequence>
<organism evidence="6 7">
    <name type="scientific">Gluconobacter japonicus</name>
    <dbReference type="NCBI Taxonomy" id="376620"/>
    <lineage>
        <taxon>Bacteria</taxon>
        <taxon>Pseudomonadati</taxon>
        <taxon>Pseudomonadota</taxon>
        <taxon>Alphaproteobacteria</taxon>
        <taxon>Acetobacterales</taxon>
        <taxon>Acetobacteraceae</taxon>
        <taxon>Gluconobacter</taxon>
    </lineage>
</organism>
<dbReference type="NCBIfam" id="TIGR01728">
    <property type="entry name" value="SsuA_fam"/>
    <property type="match status" value="1"/>
</dbReference>
<dbReference type="InterPro" id="IPR001638">
    <property type="entry name" value="Solute-binding_3/MltF_N"/>
</dbReference>
<evidence type="ECO:0000259" key="5">
    <source>
        <dbReference type="SMART" id="SM00062"/>
    </source>
</evidence>
<comment type="similarity">
    <text evidence="2">Belongs to the bacterial solute-binding protein SsuA/TauA family.</text>
</comment>
<evidence type="ECO:0000256" key="4">
    <source>
        <dbReference type="ARBA" id="ARBA00022729"/>
    </source>
</evidence>
<comment type="caution">
    <text evidence="6">The sequence shown here is derived from an EMBL/GenBank/DDBJ whole genome shotgun (WGS) entry which is preliminary data.</text>
</comment>
<dbReference type="CDD" id="cd13558">
    <property type="entry name" value="PBP2_SsuA_like_2"/>
    <property type="match status" value="1"/>
</dbReference>
<dbReference type="InterPro" id="IPR010067">
    <property type="entry name" value="ABC_SsuA_sub-bd"/>
</dbReference>
<dbReference type="RefSeq" id="WP_253783381.1">
    <property type="nucleotide sequence ID" value="NZ_BEWO01000003.1"/>
</dbReference>
<dbReference type="Proteomes" id="UP001156613">
    <property type="component" value="Unassembled WGS sequence"/>
</dbReference>
<keyword evidence="3" id="KW-0813">Transport</keyword>
<protein>
    <submittedName>
        <fullName evidence="6">Sulfonate ABC transporter substrate-binding protein</fullName>
    </submittedName>
</protein>
<dbReference type="InterPro" id="IPR015168">
    <property type="entry name" value="SsuA/THI5"/>
</dbReference>
<dbReference type="EMBL" id="BSNT01000019">
    <property type="protein sequence ID" value="GLQ59334.1"/>
    <property type="molecule type" value="Genomic_DNA"/>
</dbReference>
<evidence type="ECO:0000256" key="3">
    <source>
        <dbReference type="ARBA" id="ARBA00022448"/>
    </source>
</evidence>
<proteinExistence type="inferred from homology"/>
<evidence type="ECO:0000313" key="6">
    <source>
        <dbReference type="EMBL" id="GLQ59334.1"/>
    </source>
</evidence>
<keyword evidence="7" id="KW-1185">Reference proteome</keyword>
<dbReference type="PANTHER" id="PTHR30024:SF48">
    <property type="entry name" value="ABC TRANSPORTER SUBSTRATE-BINDING PROTEIN"/>
    <property type="match status" value="1"/>
</dbReference>
<feature type="domain" description="Solute-binding protein family 3/N-terminal" evidence="5">
    <location>
        <begin position="44"/>
        <end position="256"/>
    </location>
</feature>
<keyword evidence="4" id="KW-0732">Signal</keyword>
<comment type="subcellular location">
    <subcellularLocation>
        <location evidence="1">Periplasm</location>
    </subcellularLocation>
</comment>
<name>A0ABQ5WGY4_GLUJA</name>
<dbReference type="PANTHER" id="PTHR30024">
    <property type="entry name" value="ALIPHATIC SULFONATES-BINDING PROTEIN-RELATED"/>
    <property type="match status" value="1"/>
</dbReference>
<evidence type="ECO:0000256" key="1">
    <source>
        <dbReference type="ARBA" id="ARBA00004418"/>
    </source>
</evidence>